<keyword evidence="3" id="KW-1185">Reference proteome</keyword>
<dbReference type="EMBL" id="WJXA01000010">
    <property type="protein sequence ID" value="KAF7130367.1"/>
    <property type="molecule type" value="Genomic_DNA"/>
</dbReference>
<protein>
    <submittedName>
        <fullName evidence="2">Uncharacterized protein</fullName>
    </submittedName>
</protein>
<dbReference type="Gene3D" id="1.10.530.10">
    <property type="match status" value="1"/>
</dbReference>
<keyword evidence="1" id="KW-0732">Signal</keyword>
<gene>
    <name evidence="2" type="ORF">RHSIM_Rhsim10G0201900</name>
</gene>
<organism evidence="2 3">
    <name type="scientific">Rhododendron simsii</name>
    <name type="common">Sims's rhododendron</name>
    <dbReference type="NCBI Taxonomy" id="118357"/>
    <lineage>
        <taxon>Eukaryota</taxon>
        <taxon>Viridiplantae</taxon>
        <taxon>Streptophyta</taxon>
        <taxon>Embryophyta</taxon>
        <taxon>Tracheophyta</taxon>
        <taxon>Spermatophyta</taxon>
        <taxon>Magnoliopsida</taxon>
        <taxon>eudicotyledons</taxon>
        <taxon>Gunneridae</taxon>
        <taxon>Pentapetalae</taxon>
        <taxon>asterids</taxon>
        <taxon>Ericales</taxon>
        <taxon>Ericaceae</taxon>
        <taxon>Ericoideae</taxon>
        <taxon>Rhodoreae</taxon>
        <taxon>Rhododendron</taxon>
    </lineage>
</organism>
<feature type="chain" id="PRO_5032294312" evidence="1">
    <location>
        <begin position="20"/>
        <end position="174"/>
    </location>
</feature>
<name>A0A834LD82_RHOSS</name>
<dbReference type="Proteomes" id="UP000626092">
    <property type="component" value="Unassembled WGS sequence"/>
</dbReference>
<dbReference type="OrthoDB" id="617225at2759"/>
<dbReference type="AlphaFoldDB" id="A0A834LD82"/>
<evidence type="ECO:0000313" key="3">
    <source>
        <dbReference type="Proteomes" id="UP000626092"/>
    </source>
</evidence>
<evidence type="ECO:0000313" key="2">
    <source>
        <dbReference type="EMBL" id="KAF7130367.1"/>
    </source>
</evidence>
<evidence type="ECO:0000256" key="1">
    <source>
        <dbReference type="SAM" id="SignalP"/>
    </source>
</evidence>
<feature type="signal peptide" evidence="1">
    <location>
        <begin position="1"/>
        <end position="19"/>
    </location>
</feature>
<reference evidence="2" key="1">
    <citation type="submission" date="2019-11" db="EMBL/GenBank/DDBJ databases">
        <authorList>
            <person name="Liu Y."/>
            <person name="Hou J."/>
            <person name="Li T.-Q."/>
            <person name="Guan C.-H."/>
            <person name="Wu X."/>
            <person name="Wu H.-Z."/>
            <person name="Ling F."/>
            <person name="Zhang R."/>
            <person name="Shi X.-G."/>
            <person name="Ren J.-P."/>
            <person name="Chen E.-F."/>
            <person name="Sun J.-M."/>
        </authorList>
    </citation>
    <scope>NUCLEOTIDE SEQUENCE</scope>
    <source>
        <strain evidence="2">Adult_tree_wgs_1</strain>
        <tissue evidence="2">Leaves</tissue>
    </source>
</reference>
<proteinExistence type="predicted"/>
<sequence length="174" mass="19529">MTILALISLSLLSILGALAVSPTPSSGVSSLISKAVFEQMLKHRNDAACQGKGFTHTRRSSMLPIRFMVLELLGMIPLRRERLLRFWLKLPMKLLAGGQRHQTEHMHGDTVLLLKKTHPWVIVLIIINNTLVPLGRGTMAVVPSKFHNDLFLQVRVDCHSIVVITDALDSFYHY</sequence>
<comment type="caution">
    <text evidence="2">The sequence shown here is derived from an EMBL/GenBank/DDBJ whole genome shotgun (WGS) entry which is preliminary data.</text>
</comment>
<accession>A0A834LD82</accession>